<dbReference type="Proteomes" id="UP001519654">
    <property type="component" value="Unassembled WGS sequence"/>
</dbReference>
<dbReference type="EMBL" id="JAHKKG010000006">
    <property type="protein sequence ID" value="MBU2666039.1"/>
    <property type="molecule type" value="Genomic_DNA"/>
</dbReference>
<feature type="transmembrane region" description="Helical" evidence="1">
    <location>
        <begin position="110"/>
        <end position="130"/>
    </location>
</feature>
<gene>
    <name evidence="3" type="ORF">KOI35_21225</name>
</gene>
<dbReference type="Pfam" id="PF02517">
    <property type="entry name" value="Rce1-like"/>
    <property type="match status" value="1"/>
</dbReference>
<dbReference type="PANTHER" id="PTHR39430:SF1">
    <property type="entry name" value="PROTEASE"/>
    <property type="match status" value="1"/>
</dbReference>
<dbReference type="PANTHER" id="PTHR39430">
    <property type="entry name" value="MEMBRANE-ASSOCIATED PROTEASE-RELATED"/>
    <property type="match status" value="1"/>
</dbReference>
<proteinExistence type="predicted"/>
<feature type="transmembrane region" description="Helical" evidence="1">
    <location>
        <begin position="200"/>
        <end position="224"/>
    </location>
</feature>
<feature type="transmembrane region" description="Helical" evidence="1">
    <location>
        <begin position="142"/>
        <end position="162"/>
    </location>
</feature>
<feature type="transmembrane region" description="Helical" evidence="1">
    <location>
        <begin position="35"/>
        <end position="57"/>
    </location>
</feature>
<sequence>MKLKSSLGLRLLFLLVVFFALDVLLAPLAGRAAHNPVTGLLVGFASAGIGLFLYVRLVRWLEQRPVTELARSSLRAGLLRGLGIGLTLFVAVMTLIFVCNGWRFTGYGSVADMIGVFGLMTAAATLEELLFRGVLFRIVEEWGGTVLALVVSGLLFGGVHLLNPDATLWGALAIAVEAGLLLGSAYVLARNLWLPIGLHLGWNFAESGLFGAANSGSGSTLGGLLTGTPHGPAIISGGEFGPEASILAILVGVVASYFLLRTARRRGLVHKASWR</sequence>
<organism evidence="3 4">
    <name type="scientific">Paractinoplanes bogorensis</name>
    <dbReference type="NCBI Taxonomy" id="1610840"/>
    <lineage>
        <taxon>Bacteria</taxon>
        <taxon>Bacillati</taxon>
        <taxon>Actinomycetota</taxon>
        <taxon>Actinomycetes</taxon>
        <taxon>Micromonosporales</taxon>
        <taxon>Micromonosporaceae</taxon>
        <taxon>Paractinoplanes</taxon>
    </lineage>
</organism>
<name>A0ABS5YRI6_9ACTN</name>
<keyword evidence="3" id="KW-0645">Protease</keyword>
<feature type="transmembrane region" description="Helical" evidence="1">
    <location>
        <begin position="78"/>
        <end position="98"/>
    </location>
</feature>
<keyword evidence="1" id="KW-0812">Transmembrane</keyword>
<keyword evidence="1" id="KW-0472">Membrane</keyword>
<dbReference type="GO" id="GO:0008237">
    <property type="term" value="F:metallopeptidase activity"/>
    <property type="evidence" value="ECO:0007669"/>
    <property type="project" value="UniProtKB-KW"/>
</dbReference>
<keyword evidence="3" id="KW-0482">Metalloprotease</keyword>
<evidence type="ECO:0000256" key="1">
    <source>
        <dbReference type="SAM" id="Phobius"/>
    </source>
</evidence>
<feature type="transmembrane region" description="Helical" evidence="1">
    <location>
        <begin position="168"/>
        <end position="188"/>
    </location>
</feature>
<keyword evidence="1" id="KW-1133">Transmembrane helix</keyword>
<keyword evidence="4" id="KW-1185">Reference proteome</keyword>
<keyword evidence="3" id="KW-0378">Hydrolase</keyword>
<accession>A0ABS5YRI6</accession>
<feature type="transmembrane region" description="Helical" evidence="1">
    <location>
        <begin position="244"/>
        <end position="260"/>
    </location>
</feature>
<evidence type="ECO:0000259" key="2">
    <source>
        <dbReference type="Pfam" id="PF02517"/>
    </source>
</evidence>
<dbReference type="RefSeq" id="WP_215789236.1">
    <property type="nucleotide sequence ID" value="NZ_JAHKKG010000006.1"/>
</dbReference>
<comment type="caution">
    <text evidence="3">The sequence shown here is derived from an EMBL/GenBank/DDBJ whole genome shotgun (WGS) entry which is preliminary data.</text>
</comment>
<protein>
    <submittedName>
        <fullName evidence="3">CPBP family intramembrane metalloprotease</fullName>
    </submittedName>
</protein>
<dbReference type="InterPro" id="IPR003675">
    <property type="entry name" value="Rce1/LyrA-like_dom"/>
</dbReference>
<feature type="domain" description="CAAX prenyl protease 2/Lysostaphin resistance protein A-like" evidence="2">
    <location>
        <begin position="114"/>
        <end position="204"/>
    </location>
</feature>
<evidence type="ECO:0000313" key="4">
    <source>
        <dbReference type="Proteomes" id="UP001519654"/>
    </source>
</evidence>
<evidence type="ECO:0000313" key="3">
    <source>
        <dbReference type="EMBL" id="MBU2666039.1"/>
    </source>
</evidence>
<reference evidence="3 4" key="1">
    <citation type="submission" date="2021-06" db="EMBL/GenBank/DDBJ databases">
        <title>Actinoplanes lichenicola sp. nov., and Actinoplanes ovalisporus sp. nov., isolated from lichen in Thailand.</title>
        <authorList>
            <person name="Saeng-In P."/>
            <person name="Kanchanasin P."/>
            <person name="Yuki M."/>
            <person name="Kudo T."/>
            <person name="Ohkuma M."/>
            <person name="Phongsopitanun W."/>
            <person name="Tanasupawat S."/>
        </authorList>
    </citation>
    <scope>NUCLEOTIDE SEQUENCE [LARGE SCALE GENOMIC DNA]</scope>
    <source>
        <strain evidence="3 4">NBRC 110975</strain>
    </source>
</reference>